<dbReference type="GO" id="GO:0006351">
    <property type="term" value="P:DNA-templated transcription"/>
    <property type="evidence" value="ECO:0007669"/>
    <property type="project" value="InterPro"/>
</dbReference>
<sequence>MSLEPEVDQLLDSPTSPTNINDDSTLNAVSPTLVRHNDAQLSPESSMLAPYLWPLPSTTDELKVIQPESCLSSNHIFGSRIQSLLRGPGPQAQSINSTSSQGPNSPNPHILSTLTQEECRRLLEVVVFYIGNTQHHFDIREFSDRLGLFFADPRHPRWQNEPWLLEMMLVLAIGKLFAGDFDDGCDIPGSRLFEHAHKNIPTLSQLLVHDVLGVEILALAAISTALRLAILLGLHRKSGLEGRLESERVHINRLWWTVYMQERRLAAVTGNPISICDEVIELDMPTDYLGFPTAIIYGPRRLAEDVFVPSVRDIVKSIFDIAQEIPFEATANYRRLSSDSSGRSQAYLHLMLYQAVILTTRPIMLHLAKQIVNGESIDAALLDSSPLARLSRSCSEAARRLLDVVIALREKDMLIIFGFFDFDACFSAAFVMILSAIVDSVSPDRCKKHLPRGLRDALDTLEFLSDRGNHLAKRGLIEVRQTWACFSAYLERRDNIQPDNADQQVAPMMGLSDEPSRRTDSDFPGGSDRGVGMPITQEDSQGSGPLVSENMELGEAMPLDTNLLDDFAQLWDGITDYQRLESVTDDSGCMPTDGLQHYLYPLYNSLDLDLVGGDIDSFAGLRQSMLSL</sequence>
<feature type="region of interest" description="Disordered" evidence="5">
    <location>
        <begin position="497"/>
        <end position="547"/>
    </location>
</feature>
<name>A0A9W9LLC4_9EURO</name>
<keyword evidence="2" id="KW-0238">DNA-binding</keyword>
<dbReference type="Pfam" id="PF04082">
    <property type="entry name" value="Fungal_trans"/>
    <property type="match status" value="1"/>
</dbReference>
<dbReference type="AlphaFoldDB" id="A0A9W9LLC4"/>
<feature type="region of interest" description="Disordered" evidence="5">
    <location>
        <begin position="1"/>
        <end position="26"/>
    </location>
</feature>
<keyword evidence="4" id="KW-0539">Nucleus</keyword>
<dbReference type="OrthoDB" id="3266505at2759"/>
<feature type="compositionally biased region" description="Polar residues" evidence="5">
    <location>
        <begin position="12"/>
        <end position="26"/>
    </location>
</feature>
<proteinExistence type="predicted"/>
<evidence type="ECO:0000256" key="2">
    <source>
        <dbReference type="ARBA" id="ARBA00023125"/>
    </source>
</evidence>
<dbReference type="PANTHER" id="PTHR47424">
    <property type="entry name" value="REGULATORY PROTEIN GAL4"/>
    <property type="match status" value="1"/>
</dbReference>
<dbReference type="EMBL" id="JAPQKO010000005">
    <property type="protein sequence ID" value="KAJ5162095.1"/>
    <property type="molecule type" value="Genomic_DNA"/>
</dbReference>
<feature type="region of interest" description="Disordered" evidence="5">
    <location>
        <begin position="86"/>
        <end position="111"/>
    </location>
</feature>
<evidence type="ECO:0000256" key="5">
    <source>
        <dbReference type="SAM" id="MobiDB-lite"/>
    </source>
</evidence>
<dbReference type="InterPro" id="IPR051127">
    <property type="entry name" value="Fungal_SecMet_Regulators"/>
</dbReference>
<evidence type="ECO:0000259" key="6">
    <source>
        <dbReference type="SMART" id="SM00906"/>
    </source>
</evidence>
<dbReference type="PANTHER" id="PTHR47424:SF3">
    <property type="entry name" value="REGULATORY PROTEIN GAL4"/>
    <property type="match status" value="1"/>
</dbReference>
<evidence type="ECO:0000313" key="8">
    <source>
        <dbReference type="Proteomes" id="UP001146351"/>
    </source>
</evidence>
<feature type="compositionally biased region" description="Polar residues" evidence="5">
    <location>
        <begin position="91"/>
        <end position="104"/>
    </location>
</feature>
<keyword evidence="3" id="KW-0804">Transcription</keyword>
<evidence type="ECO:0000313" key="7">
    <source>
        <dbReference type="EMBL" id="KAJ5162095.1"/>
    </source>
</evidence>
<accession>A0A9W9LLC4</accession>
<dbReference type="GO" id="GO:0003677">
    <property type="term" value="F:DNA binding"/>
    <property type="evidence" value="ECO:0007669"/>
    <property type="project" value="UniProtKB-KW"/>
</dbReference>
<comment type="caution">
    <text evidence="7">The sequence shown here is derived from an EMBL/GenBank/DDBJ whole genome shotgun (WGS) entry which is preliminary data.</text>
</comment>
<protein>
    <recommendedName>
        <fullName evidence="6">Xylanolytic transcriptional activator regulatory domain-containing protein</fullName>
    </recommendedName>
</protein>
<dbReference type="InterPro" id="IPR007219">
    <property type="entry name" value="XnlR_reg_dom"/>
</dbReference>
<dbReference type="Proteomes" id="UP001146351">
    <property type="component" value="Unassembled WGS sequence"/>
</dbReference>
<organism evidence="7 8">
    <name type="scientific">Penicillium capsulatum</name>
    <dbReference type="NCBI Taxonomy" id="69766"/>
    <lineage>
        <taxon>Eukaryota</taxon>
        <taxon>Fungi</taxon>
        <taxon>Dikarya</taxon>
        <taxon>Ascomycota</taxon>
        <taxon>Pezizomycotina</taxon>
        <taxon>Eurotiomycetes</taxon>
        <taxon>Eurotiomycetidae</taxon>
        <taxon>Eurotiales</taxon>
        <taxon>Aspergillaceae</taxon>
        <taxon>Penicillium</taxon>
    </lineage>
</organism>
<evidence type="ECO:0000256" key="3">
    <source>
        <dbReference type="ARBA" id="ARBA00023163"/>
    </source>
</evidence>
<keyword evidence="8" id="KW-1185">Reference proteome</keyword>
<reference evidence="7" key="2">
    <citation type="journal article" date="2023" name="IMA Fungus">
        <title>Comparative genomic study of the Penicillium genus elucidates a diverse pangenome and 15 lateral gene transfer events.</title>
        <authorList>
            <person name="Petersen C."/>
            <person name="Sorensen T."/>
            <person name="Nielsen M.R."/>
            <person name="Sondergaard T.E."/>
            <person name="Sorensen J.L."/>
            <person name="Fitzpatrick D.A."/>
            <person name="Frisvad J.C."/>
            <person name="Nielsen K.L."/>
        </authorList>
    </citation>
    <scope>NUCLEOTIDE SEQUENCE</scope>
    <source>
        <strain evidence="7">IBT 21917</strain>
    </source>
</reference>
<feature type="domain" description="Xylanolytic transcriptional activator regulatory" evidence="6">
    <location>
        <begin position="218"/>
        <end position="291"/>
    </location>
</feature>
<dbReference type="CDD" id="cd12148">
    <property type="entry name" value="fungal_TF_MHR"/>
    <property type="match status" value="1"/>
</dbReference>
<dbReference type="SMART" id="SM00906">
    <property type="entry name" value="Fungal_trans"/>
    <property type="match status" value="1"/>
</dbReference>
<dbReference type="GO" id="GO:0008270">
    <property type="term" value="F:zinc ion binding"/>
    <property type="evidence" value="ECO:0007669"/>
    <property type="project" value="InterPro"/>
</dbReference>
<evidence type="ECO:0000256" key="4">
    <source>
        <dbReference type="ARBA" id="ARBA00023242"/>
    </source>
</evidence>
<gene>
    <name evidence="7" type="ORF">N7492_007487</name>
</gene>
<reference evidence="7" key="1">
    <citation type="submission" date="2022-11" db="EMBL/GenBank/DDBJ databases">
        <authorList>
            <person name="Petersen C."/>
        </authorList>
    </citation>
    <scope>NUCLEOTIDE SEQUENCE</scope>
    <source>
        <strain evidence="7">IBT 21917</strain>
    </source>
</reference>
<keyword evidence="1" id="KW-0805">Transcription regulation</keyword>
<evidence type="ECO:0000256" key="1">
    <source>
        <dbReference type="ARBA" id="ARBA00023015"/>
    </source>
</evidence>